<evidence type="ECO:0000313" key="2">
    <source>
        <dbReference type="EMBL" id="GJD55178.1"/>
    </source>
</evidence>
<reference evidence="3 4" key="1">
    <citation type="submission" date="2019-06" db="EMBL/GenBank/DDBJ databases">
        <authorList>
            <person name="Rodrigo-Torres L."/>
            <person name="Arahal R. D."/>
            <person name="Lucena T."/>
        </authorList>
    </citation>
    <scope>NUCLEOTIDE SEQUENCE [LARGE SCALE GENOMIC DNA]</scope>
    <source>
        <strain evidence="3 4">SW08-7</strain>
    </source>
</reference>
<keyword evidence="3" id="KW-0808">Transferase</keyword>
<dbReference type="InterPro" id="IPR011330">
    <property type="entry name" value="Glyco_hydro/deAcase_b/a-brl"/>
</dbReference>
<dbReference type="GO" id="GO:0016758">
    <property type="term" value="F:hexosyltransferase activity"/>
    <property type="evidence" value="ECO:0007669"/>
    <property type="project" value="InterPro"/>
</dbReference>
<reference evidence="2" key="2">
    <citation type="journal article" date="2021" name="Front. Microbiol.">
        <title>Comprehensive Comparative Genomics and Phenotyping of Methylobacterium Species.</title>
        <authorList>
            <person name="Alessa O."/>
            <person name="Ogura Y."/>
            <person name="Fujitani Y."/>
            <person name="Takami H."/>
            <person name="Hayashi T."/>
            <person name="Sahin N."/>
            <person name="Tani A."/>
        </authorList>
    </citation>
    <scope>NUCLEOTIDE SEQUENCE</scope>
    <source>
        <strain evidence="2">DSM 22415</strain>
    </source>
</reference>
<keyword evidence="5" id="KW-1185">Reference proteome</keyword>
<evidence type="ECO:0000313" key="5">
    <source>
        <dbReference type="Proteomes" id="UP001055303"/>
    </source>
</evidence>
<dbReference type="Proteomes" id="UP001055303">
    <property type="component" value="Unassembled WGS sequence"/>
</dbReference>
<dbReference type="SUPFAM" id="SSF53756">
    <property type="entry name" value="UDP-Glycosyltransferase/glycogen phosphorylase"/>
    <property type="match status" value="1"/>
</dbReference>
<organism evidence="3 4">
    <name type="scientific">Methylobacterium dankookense</name>
    <dbReference type="NCBI Taxonomy" id="560405"/>
    <lineage>
        <taxon>Bacteria</taxon>
        <taxon>Pseudomonadati</taxon>
        <taxon>Pseudomonadota</taxon>
        <taxon>Alphaproteobacteria</taxon>
        <taxon>Hyphomicrobiales</taxon>
        <taxon>Methylobacteriaceae</taxon>
        <taxon>Methylobacterium</taxon>
    </lineage>
</organism>
<sequence>MRVLIAVTHLLGAGHLTRAAALARALAAEGHAVVLASGGSPAPLVRTDGVRLLQLDPVHIRGTAFSDLLDSEDRPADGALFARRREALLGALADLAPDAVVTELFPFGRRALAAEFLALVEAARARRPRPLVLASVRDILVAPDRPAKVAEAHARVADLYDGVLVHGDPALAALDASWPVDSRLASRLTYTGYVDEGGPLPETGPRAGILVAAGSSAAGLGLLAAAAEAARRRPDLGWRILAGNGVSEPAFRAMGEGLAPGTLERARPDYRALLARAAVSVSQCGYNTAVDLLAAGPRAVLVPFEAGRETEQRLRAERLAARSLASVLPEAELTADALLAAVEAASSAPEPPAHGIRLDGAARTAALIGEMRRRRAPAGLDLDPLRAALDAAGEAGRRVRFWWRDDDAVAGEPALDRLLDLAEGTPILLAAIPAGIVPSLAERLARAPLARAAVHGLAHANHAPAGEKRAEFGPHRPLDVLCEEAEAALGLARVRLPEVLPVFVPPWNRIAPDLAAALADLGYAGLSAAGGGAGPVALVRHDIDLDPIDWRGTRSLVDPARLVADLVRRVAAGGIGLLTHHRVHDAALWDFLGALLPLLVRHPAVDVADPRDLFSVRPVDGEPAAWSSAGTRIS</sequence>
<protein>
    <submittedName>
        <fullName evidence="3">UDP-N-acetylglucosamine--N-acetylmuramyl-(Pentapeptide) pyrophosphoryl-undecaprenol N-acetylglucosamine transferase</fullName>
        <ecNumber evidence="3">2.4.1.227</ecNumber>
    </submittedName>
</protein>
<name>A0A564G2P6_9HYPH</name>
<dbReference type="PANTHER" id="PTHR21015:SF28">
    <property type="entry name" value="SLL1722 PROTEIN"/>
    <property type="match status" value="1"/>
</dbReference>
<dbReference type="PANTHER" id="PTHR21015">
    <property type="entry name" value="UDP-N-ACETYLGLUCOSAMINE--N-ACETYLMURAMYL-(PENTAPEPTIDE) PYROPHOSPHORYL-UNDECAPRENOL N-ACETYLGLUCOSAMINE TRANSFERASE 1"/>
    <property type="match status" value="1"/>
</dbReference>
<dbReference type="EMBL" id="CABFVH010000032">
    <property type="protein sequence ID" value="VUF14382.1"/>
    <property type="molecule type" value="Genomic_DNA"/>
</dbReference>
<reference evidence="2" key="3">
    <citation type="submission" date="2021-08" db="EMBL/GenBank/DDBJ databases">
        <authorList>
            <person name="Tani A."/>
            <person name="Ola A."/>
            <person name="Ogura Y."/>
            <person name="Katsura K."/>
            <person name="Hayashi T."/>
        </authorList>
    </citation>
    <scope>NUCLEOTIDE SEQUENCE</scope>
    <source>
        <strain evidence="2">DSM 22415</strain>
    </source>
</reference>
<keyword evidence="3" id="KW-0328">Glycosyltransferase</keyword>
<accession>A0A564G2P6</accession>
<dbReference type="SUPFAM" id="SSF88713">
    <property type="entry name" value="Glycoside hydrolase/deacetylase"/>
    <property type="match status" value="1"/>
</dbReference>
<proteinExistence type="predicted"/>
<dbReference type="RefSeq" id="WP_144766751.1">
    <property type="nucleotide sequence ID" value="NZ_BPQI01000019.1"/>
</dbReference>
<evidence type="ECO:0000259" key="1">
    <source>
        <dbReference type="Pfam" id="PF04101"/>
    </source>
</evidence>
<dbReference type="EMBL" id="BPQI01000019">
    <property type="protein sequence ID" value="GJD55178.1"/>
    <property type="molecule type" value="Genomic_DNA"/>
</dbReference>
<evidence type="ECO:0000313" key="3">
    <source>
        <dbReference type="EMBL" id="VUF14382.1"/>
    </source>
</evidence>
<dbReference type="OrthoDB" id="503443at2"/>
<dbReference type="InterPro" id="IPR007235">
    <property type="entry name" value="Glyco_trans_28_C"/>
</dbReference>
<dbReference type="Proteomes" id="UP000401717">
    <property type="component" value="Unassembled WGS sequence"/>
</dbReference>
<gene>
    <name evidence="3" type="primary">murG_2</name>
    <name evidence="2" type="ORF">IFDJLNFL_1061</name>
    <name evidence="3" type="ORF">MTDSW087_04102</name>
</gene>
<dbReference type="Gene3D" id="3.40.50.2000">
    <property type="entry name" value="Glycogen Phosphorylase B"/>
    <property type="match status" value="2"/>
</dbReference>
<feature type="domain" description="Glycosyl transferase family 28 C-terminal" evidence="1">
    <location>
        <begin position="269"/>
        <end position="349"/>
    </location>
</feature>
<dbReference type="Pfam" id="PF04101">
    <property type="entry name" value="Glyco_tran_28_C"/>
    <property type="match status" value="1"/>
</dbReference>
<dbReference type="EC" id="2.4.1.227" evidence="3"/>
<evidence type="ECO:0000313" key="4">
    <source>
        <dbReference type="Proteomes" id="UP000401717"/>
    </source>
</evidence>
<dbReference type="GO" id="GO:0005975">
    <property type="term" value="P:carbohydrate metabolic process"/>
    <property type="evidence" value="ECO:0007669"/>
    <property type="project" value="InterPro"/>
</dbReference>
<dbReference type="AlphaFoldDB" id="A0A564G2P6"/>